<comment type="catalytic activity">
    <reaction evidence="4">
        <text>oxaloacetate = enol-oxaloacetate</text>
        <dbReference type="Rhea" id="RHEA:16021"/>
        <dbReference type="ChEBI" id="CHEBI:16452"/>
        <dbReference type="ChEBI" id="CHEBI:17479"/>
        <dbReference type="EC" id="5.3.2.2"/>
    </reaction>
    <physiologicalReaction direction="right-to-left" evidence="4">
        <dbReference type="Rhea" id="RHEA:16023"/>
    </physiologicalReaction>
</comment>
<evidence type="ECO:0000256" key="1">
    <source>
        <dbReference type="ARBA" id="ARBA00010211"/>
    </source>
</evidence>
<dbReference type="GO" id="GO:0005739">
    <property type="term" value="C:mitochondrion"/>
    <property type="evidence" value="ECO:0007669"/>
    <property type="project" value="TreeGrafter"/>
</dbReference>
<dbReference type="InterPro" id="IPR036663">
    <property type="entry name" value="Fumarylacetoacetase_C_sf"/>
</dbReference>
<organism evidence="7 8">
    <name type="scientific">Aquatica leii</name>
    <dbReference type="NCBI Taxonomy" id="1421715"/>
    <lineage>
        <taxon>Eukaryota</taxon>
        <taxon>Metazoa</taxon>
        <taxon>Ecdysozoa</taxon>
        <taxon>Arthropoda</taxon>
        <taxon>Hexapoda</taxon>
        <taxon>Insecta</taxon>
        <taxon>Pterygota</taxon>
        <taxon>Neoptera</taxon>
        <taxon>Endopterygota</taxon>
        <taxon>Coleoptera</taxon>
        <taxon>Polyphaga</taxon>
        <taxon>Elateriformia</taxon>
        <taxon>Elateroidea</taxon>
        <taxon>Lampyridae</taxon>
        <taxon>Luciolinae</taxon>
        <taxon>Aquatica</taxon>
    </lineage>
</organism>
<dbReference type="GO" id="GO:0046872">
    <property type="term" value="F:metal ion binding"/>
    <property type="evidence" value="ECO:0007669"/>
    <property type="project" value="UniProtKB-KW"/>
</dbReference>
<accession>A0AAN7SLR1</accession>
<feature type="domain" description="Fumarylacetoacetase-like C-terminal" evidence="6">
    <location>
        <begin position="16"/>
        <end position="202"/>
    </location>
</feature>
<dbReference type="SUPFAM" id="SSF56529">
    <property type="entry name" value="FAH"/>
    <property type="match status" value="1"/>
</dbReference>
<protein>
    <recommendedName>
        <fullName evidence="5">oxaloacetate tautomerase</fullName>
        <ecNumber evidence="5">5.3.2.2</ecNumber>
    </recommendedName>
    <alternativeName>
        <fullName evidence="3">Fumarylacetoacetate hydrolase domain-containing protein 1</fullName>
    </alternativeName>
</protein>
<evidence type="ECO:0000256" key="2">
    <source>
        <dbReference type="ARBA" id="ARBA00022723"/>
    </source>
</evidence>
<dbReference type="Gene3D" id="3.90.850.10">
    <property type="entry name" value="Fumarylacetoacetase-like, C-terminal domain"/>
    <property type="match status" value="1"/>
</dbReference>
<evidence type="ECO:0000259" key="6">
    <source>
        <dbReference type="Pfam" id="PF01557"/>
    </source>
</evidence>
<keyword evidence="8" id="KW-1185">Reference proteome</keyword>
<sequence>MSSSILKDFVKNGRKIYGAAFNYKNSSGDTTNQVKEPVLFLKAPSDYITEGNAIIIPKGYTLKEELELGVIIGKVCKCVNVQEALEYVGGYCVALDMTVSSEMTKIRSQGWPWTILKSFDTSCPVSGFIPKEAIPDPNDVELFCEINGNTVQSGNTKDLVFSAAELISYISQYHTLEPNDLILTGTPPTPHEIKDGDVIKIQRNIKMLRSALVPSNPGIIISNSIKLINGSFGNVHRHNSTETQSQTKPAVQSDSKAPAERYYSPFQKTNNLAEYTFARLDDLMNWGRKCSLWPMTFGLACCAVEMMHIAAPRYDMDSWYSYE</sequence>
<dbReference type="Pfam" id="PF01557">
    <property type="entry name" value="FAA_hydrolase"/>
    <property type="match status" value="1"/>
</dbReference>
<evidence type="ECO:0000256" key="5">
    <source>
        <dbReference type="ARBA" id="ARBA00044973"/>
    </source>
</evidence>
<dbReference type="EMBL" id="JARPUR010000006">
    <property type="protein sequence ID" value="KAK4874408.1"/>
    <property type="molecule type" value="Genomic_DNA"/>
</dbReference>
<proteinExistence type="inferred from homology"/>
<reference evidence="8" key="1">
    <citation type="submission" date="2023-01" db="EMBL/GenBank/DDBJ databases">
        <title>Key to firefly adult light organ development and bioluminescence: homeobox transcription factors regulate luciferase expression and transportation to peroxisome.</title>
        <authorList>
            <person name="Fu X."/>
        </authorList>
    </citation>
    <scope>NUCLEOTIDE SEQUENCE [LARGE SCALE GENOMIC DNA]</scope>
</reference>
<evidence type="ECO:0000313" key="7">
    <source>
        <dbReference type="EMBL" id="KAK4874408.1"/>
    </source>
</evidence>
<dbReference type="PANTHER" id="PTHR11820:SF7">
    <property type="entry name" value="ACYLPYRUVASE FAHD1, MITOCHONDRIAL"/>
    <property type="match status" value="1"/>
</dbReference>
<dbReference type="InterPro" id="IPR011234">
    <property type="entry name" value="Fumarylacetoacetase-like_C"/>
</dbReference>
<evidence type="ECO:0000256" key="3">
    <source>
        <dbReference type="ARBA" id="ARBA00042340"/>
    </source>
</evidence>
<evidence type="ECO:0000256" key="4">
    <source>
        <dbReference type="ARBA" id="ARBA00044911"/>
    </source>
</evidence>
<dbReference type="AlphaFoldDB" id="A0AAN7SLR1"/>
<dbReference type="SUPFAM" id="SSF56770">
    <property type="entry name" value="HydA/Nqo6-like"/>
    <property type="match status" value="1"/>
</dbReference>
<gene>
    <name evidence="7" type="ORF">RN001_013768</name>
</gene>
<comment type="caution">
    <text evidence="7">The sequence shown here is derived from an EMBL/GenBank/DDBJ whole genome shotgun (WGS) entry which is preliminary data.</text>
</comment>
<dbReference type="PANTHER" id="PTHR11820">
    <property type="entry name" value="ACYLPYRUVASE"/>
    <property type="match status" value="1"/>
</dbReference>
<dbReference type="Gene3D" id="3.40.50.12280">
    <property type="match status" value="1"/>
</dbReference>
<dbReference type="GO" id="GO:0018773">
    <property type="term" value="F:acetylpyruvate hydrolase activity"/>
    <property type="evidence" value="ECO:0007669"/>
    <property type="project" value="TreeGrafter"/>
</dbReference>
<name>A0AAN7SLR1_9COLE</name>
<dbReference type="GO" id="GO:0050163">
    <property type="term" value="F:oxaloacetate tautomerase activity"/>
    <property type="evidence" value="ECO:0007669"/>
    <property type="project" value="UniProtKB-EC"/>
</dbReference>
<dbReference type="Proteomes" id="UP001353858">
    <property type="component" value="Unassembled WGS sequence"/>
</dbReference>
<comment type="similarity">
    <text evidence="1">Belongs to the FAH family.</text>
</comment>
<keyword evidence="2" id="KW-0479">Metal-binding</keyword>
<evidence type="ECO:0000313" key="8">
    <source>
        <dbReference type="Proteomes" id="UP001353858"/>
    </source>
</evidence>
<dbReference type="EC" id="5.3.2.2" evidence="5"/>